<dbReference type="EMBL" id="JACHIU010000001">
    <property type="protein sequence ID" value="MBB6470906.1"/>
    <property type="molecule type" value="Genomic_DNA"/>
</dbReference>
<name>A0A7X0I949_9ACTN</name>
<sequence>MKGTAHGTAQRTAQETARKAALLPLEEELLRRAGRSAARTAERAGAEAASVVAAARQEAAALLSAARAEGEAEHAAYAVTVRAEVGRRRRRIVLVARREALEEFRRRARDDARSLRADPCYPALLRRLSQDVRRAAGDDLVVEEHPDGGVVARGPGRRVDATLPVLADHMIDSLGGEVERLWLP</sequence>
<comment type="caution">
    <text evidence="1">The sequence shown here is derived from an EMBL/GenBank/DDBJ whole genome shotgun (WGS) entry which is preliminary data.</text>
</comment>
<organism evidence="1 2">
    <name type="scientific">Sphaerisporangium rubeum</name>
    <dbReference type="NCBI Taxonomy" id="321317"/>
    <lineage>
        <taxon>Bacteria</taxon>
        <taxon>Bacillati</taxon>
        <taxon>Actinomycetota</taxon>
        <taxon>Actinomycetes</taxon>
        <taxon>Streptosporangiales</taxon>
        <taxon>Streptosporangiaceae</taxon>
        <taxon>Sphaerisporangium</taxon>
    </lineage>
</organism>
<dbReference type="RefSeq" id="WP_184989460.1">
    <property type="nucleotide sequence ID" value="NZ_BAAALO010000069.1"/>
</dbReference>
<dbReference type="Proteomes" id="UP000555564">
    <property type="component" value="Unassembled WGS sequence"/>
</dbReference>
<dbReference type="AlphaFoldDB" id="A0A7X0I949"/>
<evidence type="ECO:0000313" key="2">
    <source>
        <dbReference type="Proteomes" id="UP000555564"/>
    </source>
</evidence>
<keyword evidence="2" id="KW-1185">Reference proteome</keyword>
<gene>
    <name evidence="1" type="ORF">BJ992_000337</name>
</gene>
<evidence type="ECO:0000313" key="1">
    <source>
        <dbReference type="EMBL" id="MBB6470906.1"/>
    </source>
</evidence>
<proteinExistence type="predicted"/>
<accession>A0A7X0I949</accession>
<protein>
    <submittedName>
        <fullName evidence="1">Vacuolar-type H+-ATPase subunit E/Vma4</fullName>
    </submittedName>
</protein>
<reference evidence="1 2" key="1">
    <citation type="submission" date="2020-08" db="EMBL/GenBank/DDBJ databases">
        <title>Sequencing the genomes of 1000 actinobacteria strains.</title>
        <authorList>
            <person name="Klenk H.-P."/>
        </authorList>
    </citation>
    <scope>NUCLEOTIDE SEQUENCE [LARGE SCALE GENOMIC DNA]</scope>
    <source>
        <strain evidence="1 2">DSM 44936</strain>
    </source>
</reference>